<dbReference type="Pfam" id="PF03105">
    <property type="entry name" value="SPX"/>
    <property type="match status" value="1"/>
</dbReference>
<feature type="region of interest" description="Disordered" evidence="10">
    <location>
        <begin position="212"/>
        <end position="238"/>
    </location>
</feature>
<dbReference type="GO" id="GO:0000822">
    <property type="term" value="F:inositol hexakisphosphate binding"/>
    <property type="evidence" value="ECO:0007669"/>
    <property type="project" value="TreeGrafter"/>
</dbReference>
<evidence type="ECO:0000313" key="15">
    <source>
        <dbReference type="Proteomes" id="UP001457282"/>
    </source>
</evidence>
<evidence type="ECO:0000256" key="11">
    <source>
        <dbReference type="SAM" id="Phobius"/>
    </source>
</evidence>
<feature type="transmembrane region" description="Helical" evidence="11">
    <location>
        <begin position="439"/>
        <end position="461"/>
    </location>
</feature>
<keyword evidence="5" id="KW-0592">Phosphate transport</keyword>
<feature type="domain" description="SPX" evidence="13">
    <location>
        <begin position="1"/>
        <end position="347"/>
    </location>
</feature>
<evidence type="ECO:0000256" key="2">
    <source>
        <dbReference type="ARBA" id="ARBA00009665"/>
    </source>
</evidence>
<keyword evidence="4" id="KW-1003">Cell membrane</keyword>
<dbReference type="CDD" id="cd14476">
    <property type="entry name" value="SPX_PHO1_like"/>
    <property type="match status" value="1"/>
</dbReference>
<dbReference type="InterPro" id="IPR004342">
    <property type="entry name" value="EXS_C"/>
</dbReference>
<feature type="transmembrane region" description="Helical" evidence="11">
    <location>
        <begin position="668"/>
        <end position="687"/>
    </location>
</feature>
<comment type="subcellular location">
    <subcellularLocation>
        <location evidence="1">Cell membrane</location>
        <topology evidence="1">Multi-pass membrane protein</topology>
    </subcellularLocation>
</comment>
<feature type="transmembrane region" description="Helical" evidence="11">
    <location>
        <begin position="548"/>
        <end position="566"/>
    </location>
</feature>
<evidence type="ECO:0000256" key="3">
    <source>
        <dbReference type="ARBA" id="ARBA00022448"/>
    </source>
</evidence>
<feature type="transmembrane region" description="Helical" evidence="11">
    <location>
        <begin position="522"/>
        <end position="541"/>
    </location>
</feature>
<dbReference type="AlphaFoldDB" id="A0AAW1XH97"/>
<organism evidence="14 15">
    <name type="scientific">Rubus argutus</name>
    <name type="common">Southern blackberry</name>
    <dbReference type="NCBI Taxonomy" id="59490"/>
    <lineage>
        <taxon>Eukaryota</taxon>
        <taxon>Viridiplantae</taxon>
        <taxon>Streptophyta</taxon>
        <taxon>Embryophyta</taxon>
        <taxon>Tracheophyta</taxon>
        <taxon>Spermatophyta</taxon>
        <taxon>Magnoliopsida</taxon>
        <taxon>eudicotyledons</taxon>
        <taxon>Gunneridae</taxon>
        <taxon>Pentapetalae</taxon>
        <taxon>rosids</taxon>
        <taxon>fabids</taxon>
        <taxon>Rosales</taxon>
        <taxon>Rosaceae</taxon>
        <taxon>Rosoideae</taxon>
        <taxon>Rosoideae incertae sedis</taxon>
        <taxon>Rubus</taxon>
    </lineage>
</organism>
<feature type="transmembrane region" description="Helical" evidence="11">
    <location>
        <begin position="717"/>
        <end position="739"/>
    </location>
</feature>
<proteinExistence type="inferred from homology"/>
<evidence type="ECO:0000256" key="6">
    <source>
        <dbReference type="ARBA" id="ARBA00022692"/>
    </source>
</evidence>
<dbReference type="GO" id="GO:0005802">
    <property type="term" value="C:trans-Golgi network"/>
    <property type="evidence" value="ECO:0007669"/>
    <property type="project" value="TreeGrafter"/>
</dbReference>
<dbReference type="EMBL" id="JBEDUW010000004">
    <property type="protein sequence ID" value="KAK9935102.1"/>
    <property type="molecule type" value="Genomic_DNA"/>
</dbReference>
<evidence type="ECO:0000256" key="8">
    <source>
        <dbReference type="ARBA" id="ARBA00023136"/>
    </source>
</evidence>
<keyword evidence="8 11" id="KW-0472">Membrane</keyword>
<evidence type="ECO:0000313" key="14">
    <source>
        <dbReference type="EMBL" id="KAK9935102.1"/>
    </source>
</evidence>
<reference evidence="14 15" key="1">
    <citation type="journal article" date="2023" name="G3 (Bethesda)">
        <title>A chromosome-length genome assembly and annotation of blackberry (Rubus argutus, cv. 'Hillquist').</title>
        <authorList>
            <person name="Bruna T."/>
            <person name="Aryal R."/>
            <person name="Dudchenko O."/>
            <person name="Sargent D.J."/>
            <person name="Mead D."/>
            <person name="Buti M."/>
            <person name="Cavallini A."/>
            <person name="Hytonen T."/>
            <person name="Andres J."/>
            <person name="Pham M."/>
            <person name="Weisz D."/>
            <person name="Mascagni F."/>
            <person name="Usai G."/>
            <person name="Natali L."/>
            <person name="Bassil N."/>
            <person name="Fernandez G.E."/>
            <person name="Lomsadze A."/>
            <person name="Armour M."/>
            <person name="Olukolu B."/>
            <person name="Poorten T."/>
            <person name="Britton C."/>
            <person name="Davik J."/>
            <person name="Ashrafi H."/>
            <person name="Aiden E.L."/>
            <person name="Borodovsky M."/>
            <person name="Worthington M."/>
        </authorList>
    </citation>
    <scope>NUCLEOTIDE SEQUENCE [LARGE SCALE GENOMIC DNA]</scope>
    <source>
        <strain evidence="14">PI 553951</strain>
    </source>
</reference>
<protein>
    <recommendedName>
        <fullName evidence="16">Phosphate transporter PHO1 homolog 3-like</fullName>
    </recommendedName>
</protein>
<dbReference type="Proteomes" id="UP001457282">
    <property type="component" value="Unassembled WGS sequence"/>
</dbReference>
<keyword evidence="3" id="KW-0813">Transport</keyword>
<dbReference type="PROSITE" id="PS51382">
    <property type="entry name" value="SPX"/>
    <property type="match status" value="1"/>
</dbReference>
<evidence type="ECO:0000256" key="7">
    <source>
        <dbReference type="ARBA" id="ARBA00022989"/>
    </source>
</evidence>
<feature type="transmembrane region" description="Helical" evidence="11">
    <location>
        <begin position="481"/>
        <end position="502"/>
    </location>
</feature>
<comment type="caution">
    <text evidence="14">The sequence shown here is derived from an EMBL/GenBank/DDBJ whole genome shotgun (WGS) entry which is preliminary data.</text>
</comment>
<accession>A0AAW1XH97</accession>
<dbReference type="GO" id="GO:0006817">
    <property type="term" value="P:phosphate ion transport"/>
    <property type="evidence" value="ECO:0007669"/>
    <property type="project" value="UniProtKB-KW"/>
</dbReference>
<dbReference type="GO" id="GO:0016036">
    <property type="term" value="P:cellular response to phosphate starvation"/>
    <property type="evidence" value="ECO:0007669"/>
    <property type="project" value="TreeGrafter"/>
</dbReference>
<name>A0AAW1XH97_RUBAR</name>
<evidence type="ECO:0000256" key="1">
    <source>
        <dbReference type="ARBA" id="ARBA00004651"/>
    </source>
</evidence>
<dbReference type="PROSITE" id="PS51380">
    <property type="entry name" value="EXS"/>
    <property type="match status" value="1"/>
</dbReference>
<gene>
    <name evidence="14" type="ORF">M0R45_022216</name>
</gene>
<comment type="similarity">
    <text evidence="2">Belongs to the SYG1 (TC 2.A.94) family.</text>
</comment>
<evidence type="ECO:0000256" key="5">
    <source>
        <dbReference type="ARBA" id="ARBA00022592"/>
    </source>
</evidence>
<feature type="transmembrane region" description="Helical" evidence="11">
    <location>
        <begin position="398"/>
        <end position="419"/>
    </location>
</feature>
<evidence type="ECO:0000259" key="13">
    <source>
        <dbReference type="PROSITE" id="PS51382"/>
    </source>
</evidence>
<evidence type="ECO:0000256" key="4">
    <source>
        <dbReference type="ARBA" id="ARBA00022475"/>
    </source>
</evidence>
<feature type="transmembrane region" description="Helical" evidence="11">
    <location>
        <begin position="610"/>
        <end position="628"/>
    </location>
</feature>
<dbReference type="PANTHER" id="PTHR10783">
    <property type="entry name" value="XENOTROPIC AND POLYTROPIC RETROVIRUS RECEPTOR 1-RELATED"/>
    <property type="match status" value="1"/>
</dbReference>
<dbReference type="PANTHER" id="PTHR10783:SF4">
    <property type="entry name" value="PHOSPHATE TRANSPORTER PHO1 HOMOLOG 3"/>
    <property type="match status" value="1"/>
</dbReference>
<sequence>MKFGKEFAAQMVPEWQEAYMNYNYLKSLIKYIQHSKQRNKPPPPTTTPGHHLKRGLALYRAFSGLTRSRHHQEPISPSPDIENQAILVHAVRSDGGLHESYQTTFLMAVEEGGVMELEYFRRADDEFNKVDKFYRRKVEEVMKEASVLNKQMDALIAFRIKVENPERLIDWSGEMTRLASDVAASTAQLAASTPKGAKASRRVAMAMDVIEEDGSSSQGEHSGEDEEKEKDDYHVDNQNVKVEKPNKFRATRPAPLDVLNRVTINQTAETPRSTIKGFLNVPQQTELKFSRENLNKVEEQLKRAFIEFYQKLRLLKSYGFLNTLAFSKIMKKYDKVTSRNTLKPYMNMVDNSFLGSSADVTNLMERVETTFIKHFSNSNRRKGMAVLRPKPKIERHRITFFLGCFAGCTAALTLALILIVRARGIMYQSGTTQYMDNIFPLYSLFGFIVLHMLMYAGNIYFWRRYRVNYSFIFGFKQGTELGYREVLLLSFGLAVLALSAVLSNLDMEMDLETKDYKALTELLPLFLVLLVVVILLCPFNIIYRSSRYFFLVCVFHCICAPLYKVTLPDFFLADQLTSQVQAIRSLEFYICYYGWGDYKHRETSCRSNDVFNTFSFIVACIPYWSRLLQCIRRLFEEKDPHQGYNGLKYFLTIAAVSMRTAYSLNKEVNWKILAAIFSIAAALYGTYWDLVVDWGLLQRSSKNRWLRDKLLIPHKSVYFGAMVLNVLLRFAWLQTVLGINISSMHRQTMIAVVASLEIIRRGIWNFFRIENEHLNNVGKYRAFKSVPLPFNYDEDHKHV</sequence>
<dbReference type="InterPro" id="IPR034092">
    <property type="entry name" value="PHO1_SPX"/>
</dbReference>
<dbReference type="Pfam" id="PF03124">
    <property type="entry name" value="EXS"/>
    <property type="match status" value="1"/>
</dbReference>
<evidence type="ECO:0008006" key="16">
    <source>
        <dbReference type="Google" id="ProtNLM"/>
    </source>
</evidence>
<dbReference type="GO" id="GO:0005886">
    <property type="term" value="C:plasma membrane"/>
    <property type="evidence" value="ECO:0007669"/>
    <property type="project" value="UniProtKB-SubCell"/>
</dbReference>
<keyword evidence="6 11" id="KW-0812">Transmembrane</keyword>
<keyword evidence="7 11" id="KW-1133">Transmembrane helix</keyword>
<evidence type="ECO:0000256" key="9">
    <source>
        <dbReference type="ARBA" id="ARBA00043939"/>
    </source>
</evidence>
<keyword evidence="15" id="KW-1185">Reference proteome</keyword>
<feature type="domain" description="EXS" evidence="12">
    <location>
        <begin position="606"/>
        <end position="799"/>
    </location>
</feature>
<evidence type="ECO:0000256" key="10">
    <source>
        <dbReference type="SAM" id="MobiDB-lite"/>
    </source>
</evidence>
<comment type="function">
    <text evidence="9">May transport inorganic phosphate (Pi).</text>
</comment>
<dbReference type="InterPro" id="IPR004331">
    <property type="entry name" value="SPX_dom"/>
</dbReference>
<evidence type="ECO:0000259" key="12">
    <source>
        <dbReference type="PROSITE" id="PS51380"/>
    </source>
</evidence>